<dbReference type="Proteomes" id="UP001596002">
    <property type="component" value="Unassembled WGS sequence"/>
</dbReference>
<evidence type="ECO:0008006" key="3">
    <source>
        <dbReference type="Google" id="ProtNLM"/>
    </source>
</evidence>
<protein>
    <recommendedName>
        <fullName evidence="3">Phosphoadenosine phosphosulphate reductase domain-containing protein</fullName>
    </recommendedName>
</protein>
<dbReference type="EMBL" id="JBHSHC010000112">
    <property type="protein sequence ID" value="MFC4768718.1"/>
    <property type="molecule type" value="Genomic_DNA"/>
</dbReference>
<accession>A0ABV9Q4J3</accession>
<evidence type="ECO:0000313" key="2">
    <source>
        <dbReference type="Proteomes" id="UP001596002"/>
    </source>
</evidence>
<dbReference type="InterPro" id="IPR014729">
    <property type="entry name" value="Rossmann-like_a/b/a_fold"/>
</dbReference>
<comment type="caution">
    <text evidence="1">The sequence shown here is derived from an EMBL/GenBank/DDBJ whole genome shotgun (WGS) entry which is preliminary data.</text>
</comment>
<proteinExistence type="predicted"/>
<dbReference type="Gene3D" id="3.40.50.620">
    <property type="entry name" value="HUPs"/>
    <property type="match status" value="1"/>
</dbReference>
<name>A0ABV9Q4J3_9BACL</name>
<dbReference type="SUPFAM" id="SSF52402">
    <property type="entry name" value="Adenine nucleotide alpha hydrolases-like"/>
    <property type="match status" value="1"/>
</dbReference>
<reference evidence="2" key="1">
    <citation type="journal article" date="2019" name="Int. J. Syst. Evol. Microbiol.">
        <title>The Global Catalogue of Microorganisms (GCM) 10K type strain sequencing project: providing services to taxonomists for standard genome sequencing and annotation.</title>
        <authorList>
            <consortium name="The Broad Institute Genomics Platform"/>
            <consortium name="The Broad Institute Genome Sequencing Center for Infectious Disease"/>
            <person name="Wu L."/>
            <person name="Ma J."/>
        </authorList>
    </citation>
    <scope>NUCLEOTIDE SEQUENCE [LARGE SCALE GENOMIC DNA]</scope>
    <source>
        <strain evidence="2">WYCCWR 12678</strain>
    </source>
</reference>
<gene>
    <name evidence="1" type="ORF">ACFO8Q_15340</name>
</gene>
<evidence type="ECO:0000313" key="1">
    <source>
        <dbReference type="EMBL" id="MFC4768718.1"/>
    </source>
</evidence>
<keyword evidence="2" id="KW-1185">Reference proteome</keyword>
<organism evidence="1 2">
    <name type="scientific">Effusibacillus consociatus</name>
    <dbReference type="NCBI Taxonomy" id="1117041"/>
    <lineage>
        <taxon>Bacteria</taxon>
        <taxon>Bacillati</taxon>
        <taxon>Bacillota</taxon>
        <taxon>Bacilli</taxon>
        <taxon>Bacillales</taxon>
        <taxon>Alicyclobacillaceae</taxon>
        <taxon>Effusibacillus</taxon>
    </lineage>
</organism>
<dbReference type="RefSeq" id="WP_380026663.1">
    <property type="nucleotide sequence ID" value="NZ_JBHSHC010000112.1"/>
</dbReference>
<sequence length="265" mass="30894">MNVISLGAGVQSTTLLLMACKGELDFKPDFAVFSDTGWEPESVYNHLRWLVAESEKHGIPVYRTMKGNIREDILLSVEGKRARFVSIPIYVRNQDGEIGMSRRQCTKEYKIEPIHKEIRERLGYYPRQRIKEKVNLHMGISLDEVQRMKPSRVPWIIHRYPLIDQRMTRSDCLAWMRKNGYPEPPKSSCIGCPFHSDRQWLDMKRRDPEAWSDAVKIDNAIRKLPRFKGEAYLHRSGKPLDEVDLQEDQLELDLFVNECEGMCGV</sequence>